<dbReference type="Proteomes" id="UP001500393">
    <property type="component" value="Unassembled WGS sequence"/>
</dbReference>
<organism evidence="2 3">
    <name type="scientific">Kribbella sancticallisti</name>
    <dbReference type="NCBI Taxonomy" id="460087"/>
    <lineage>
        <taxon>Bacteria</taxon>
        <taxon>Bacillati</taxon>
        <taxon>Actinomycetota</taxon>
        <taxon>Actinomycetes</taxon>
        <taxon>Propionibacteriales</taxon>
        <taxon>Kribbellaceae</taxon>
        <taxon>Kribbella</taxon>
    </lineage>
</organism>
<comment type="caution">
    <text evidence="2">The sequence shown here is derived from an EMBL/GenBank/DDBJ whole genome shotgun (WGS) entry which is preliminary data.</text>
</comment>
<sequence>MESGAVGRPVVSGVRVGLTSRDRWDRISKATLGGVAAAIALLVVGVPRVDLHGPLHYLGVMDPFCGGTRAMFLLLSGHPAEAATYNPIVFPLAAMTVLAIVRIGVGWSTGRWVDVRLSRNWRRALIAVCILALAALEIRQQLHADLLMQAWNR</sequence>
<keyword evidence="1" id="KW-0472">Membrane</keyword>
<evidence type="ECO:0000256" key="1">
    <source>
        <dbReference type="SAM" id="Phobius"/>
    </source>
</evidence>
<keyword evidence="3" id="KW-1185">Reference proteome</keyword>
<gene>
    <name evidence="2" type="ORF">GCM10009789_38500</name>
</gene>
<name>A0ABP4PH06_9ACTN</name>
<keyword evidence="1" id="KW-0812">Transmembrane</keyword>
<dbReference type="InterPro" id="IPR021215">
    <property type="entry name" value="DUF2752"/>
</dbReference>
<evidence type="ECO:0000313" key="3">
    <source>
        <dbReference type="Proteomes" id="UP001500393"/>
    </source>
</evidence>
<feature type="transmembrane region" description="Helical" evidence="1">
    <location>
        <begin position="88"/>
        <end position="109"/>
    </location>
</feature>
<reference evidence="3" key="1">
    <citation type="journal article" date="2019" name="Int. J. Syst. Evol. Microbiol.">
        <title>The Global Catalogue of Microorganisms (GCM) 10K type strain sequencing project: providing services to taxonomists for standard genome sequencing and annotation.</title>
        <authorList>
            <consortium name="The Broad Institute Genomics Platform"/>
            <consortium name="The Broad Institute Genome Sequencing Center for Infectious Disease"/>
            <person name="Wu L."/>
            <person name="Ma J."/>
        </authorList>
    </citation>
    <scope>NUCLEOTIDE SEQUENCE [LARGE SCALE GENOMIC DNA]</scope>
    <source>
        <strain evidence="3">JCM 14969</strain>
    </source>
</reference>
<dbReference type="Pfam" id="PF10825">
    <property type="entry name" value="DUF2752"/>
    <property type="match status" value="1"/>
</dbReference>
<proteinExistence type="predicted"/>
<keyword evidence="1" id="KW-1133">Transmembrane helix</keyword>
<dbReference type="EMBL" id="BAAAOS010000020">
    <property type="protein sequence ID" value="GAA1580931.1"/>
    <property type="molecule type" value="Genomic_DNA"/>
</dbReference>
<evidence type="ECO:0000313" key="2">
    <source>
        <dbReference type="EMBL" id="GAA1580931.1"/>
    </source>
</evidence>
<protein>
    <recommendedName>
        <fullName evidence="4">DUF2752 domain-containing protein</fullName>
    </recommendedName>
</protein>
<feature type="transmembrane region" description="Helical" evidence="1">
    <location>
        <begin position="121"/>
        <end position="138"/>
    </location>
</feature>
<accession>A0ABP4PH06</accession>
<feature type="transmembrane region" description="Helical" evidence="1">
    <location>
        <begin position="30"/>
        <end position="49"/>
    </location>
</feature>
<evidence type="ECO:0008006" key="4">
    <source>
        <dbReference type="Google" id="ProtNLM"/>
    </source>
</evidence>